<dbReference type="KEGG" id="psua:FLK61_34730"/>
<evidence type="ECO:0000256" key="6">
    <source>
        <dbReference type="ARBA" id="ARBA00022592"/>
    </source>
</evidence>
<gene>
    <name evidence="10" type="primary">phoU</name>
    <name evidence="10" type="ORF">FLK61_34730</name>
</gene>
<dbReference type="Gene3D" id="1.20.58.220">
    <property type="entry name" value="Phosphate transport system protein phou homolog 2, domain 2"/>
    <property type="match status" value="1"/>
</dbReference>
<dbReference type="InterPro" id="IPR028366">
    <property type="entry name" value="PhoU"/>
</dbReference>
<dbReference type="GO" id="GO:0045936">
    <property type="term" value="P:negative regulation of phosphate metabolic process"/>
    <property type="evidence" value="ECO:0007669"/>
    <property type="project" value="InterPro"/>
</dbReference>
<dbReference type="RefSeq" id="WP_176009811.1">
    <property type="nucleotide sequence ID" value="NZ_CP041372.2"/>
</dbReference>
<dbReference type="FunFam" id="1.20.58.220:FF:000004">
    <property type="entry name" value="Phosphate-specific transport system accessory protein PhoU"/>
    <property type="match status" value="1"/>
</dbReference>
<comment type="similarity">
    <text evidence="2 7">Belongs to the PhoU family.</text>
</comment>
<evidence type="ECO:0000259" key="9">
    <source>
        <dbReference type="Pfam" id="PF01895"/>
    </source>
</evidence>
<evidence type="ECO:0000256" key="2">
    <source>
        <dbReference type="ARBA" id="ARBA00008107"/>
    </source>
</evidence>
<dbReference type="AlphaFoldDB" id="A0A859FFD9"/>
<dbReference type="NCBIfam" id="TIGR02135">
    <property type="entry name" value="phoU_full"/>
    <property type="match status" value="1"/>
</dbReference>
<feature type="coiled-coil region" evidence="8">
    <location>
        <begin position="4"/>
        <end position="31"/>
    </location>
</feature>
<evidence type="ECO:0000313" key="11">
    <source>
        <dbReference type="Proteomes" id="UP000318138"/>
    </source>
</evidence>
<dbReference type="PANTHER" id="PTHR42930">
    <property type="entry name" value="PHOSPHATE-SPECIFIC TRANSPORT SYSTEM ACCESSORY PROTEIN PHOU"/>
    <property type="match status" value="1"/>
</dbReference>
<dbReference type="PIRSF" id="PIRSF003107">
    <property type="entry name" value="PhoU"/>
    <property type="match status" value="1"/>
</dbReference>
<keyword evidence="6 7" id="KW-0592">Phosphate transport</keyword>
<sequence>MVMREAFLTELKDLKDEIRFLGERVQEFYKETNALILDKNFPAIQDIIEQDEEINRIELDINEKVTLMIAKQQPVASDLRKVIVSLKVSSDLERIGDLTVDMGKAALHMKQTNLLTENRSTLYAMSQKVGSMLEQVLTAFQTSNVLAAQHIAQLDDEIDRMYGEFVKQLFESNSTNPDCIEQVTQLAFIARYLERIADYGTNIAEWIIYEVNGQRFDLN</sequence>
<dbReference type="EMBL" id="CP041372">
    <property type="protein sequence ID" value="QKS71827.1"/>
    <property type="molecule type" value="Genomic_DNA"/>
</dbReference>
<dbReference type="GO" id="GO:0006817">
    <property type="term" value="P:phosphate ion transport"/>
    <property type="evidence" value="ECO:0007669"/>
    <property type="project" value="UniProtKB-KW"/>
</dbReference>
<dbReference type="SUPFAM" id="SSF109755">
    <property type="entry name" value="PhoU-like"/>
    <property type="match status" value="1"/>
</dbReference>
<evidence type="ECO:0000256" key="3">
    <source>
        <dbReference type="ARBA" id="ARBA00011738"/>
    </source>
</evidence>
<reference evidence="11" key="1">
    <citation type="submission" date="2019-07" db="EMBL/GenBank/DDBJ databases">
        <title>Bacillus alkalisoli sp. nov. isolated from saline soil.</title>
        <authorList>
            <person name="Sun J.-Q."/>
            <person name="Xu L."/>
        </authorList>
    </citation>
    <scope>NUCLEOTIDE SEQUENCE [LARGE SCALE GENOMIC DNA]</scope>
    <source>
        <strain evidence="11">M4U3P1</strain>
    </source>
</reference>
<evidence type="ECO:0000313" key="10">
    <source>
        <dbReference type="EMBL" id="QKS71827.1"/>
    </source>
</evidence>
<comment type="subunit">
    <text evidence="3 7">Homodimer.</text>
</comment>
<accession>A0A859FFD9</accession>
<keyword evidence="8" id="KW-0175">Coiled coil</keyword>
<dbReference type="Proteomes" id="UP000318138">
    <property type="component" value="Chromosome"/>
</dbReference>
<feature type="domain" description="PhoU" evidence="9">
    <location>
        <begin position="124"/>
        <end position="207"/>
    </location>
</feature>
<dbReference type="Pfam" id="PF01895">
    <property type="entry name" value="PhoU"/>
    <property type="match status" value="2"/>
</dbReference>
<evidence type="ECO:0000256" key="5">
    <source>
        <dbReference type="ARBA" id="ARBA00022490"/>
    </source>
</evidence>
<proteinExistence type="inferred from homology"/>
<evidence type="ECO:0000256" key="8">
    <source>
        <dbReference type="SAM" id="Coils"/>
    </source>
</evidence>
<comment type="function">
    <text evidence="7">Plays a role in the regulation of phosphate uptake.</text>
</comment>
<feature type="domain" description="PhoU" evidence="9">
    <location>
        <begin position="21"/>
        <end position="105"/>
    </location>
</feature>
<evidence type="ECO:0000256" key="7">
    <source>
        <dbReference type="PIRNR" id="PIRNR003107"/>
    </source>
</evidence>
<comment type="subcellular location">
    <subcellularLocation>
        <location evidence="1 7">Cytoplasm</location>
    </subcellularLocation>
</comment>
<dbReference type="PANTHER" id="PTHR42930:SF3">
    <property type="entry name" value="PHOSPHATE-SPECIFIC TRANSPORT SYSTEM ACCESSORY PROTEIN PHOU"/>
    <property type="match status" value="1"/>
</dbReference>
<evidence type="ECO:0000256" key="4">
    <source>
        <dbReference type="ARBA" id="ARBA00022448"/>
    </source>
</evidence>
<dbReference type="GO" id="GO:0030643">
    <property type="term" value="P:intracellular phosphate ion homeostasis"/>
    <property type="evidence" value="ECO:0007669"/>
    <property type="project" value="InterPro"/>
</dbReference>
<keyword evidence="4 7" id="KW-0813">Transport</keyword>
<dbReference type="InterPro" id="IPR026022">
    <property type="entry name" value="PhoU_dom"/>
</dbReference>
<protein>
    <recommendedName>
        <fullName evidence="7">Phosphate-specific transport system accessory protein PhoU</fullName>
    </recommendedName>
</protein>
<dbReference type="InterPro" id="IPR038078">
    <property type="entry name" value="PhoU-like_sf"/>
</dbReference>
<name>A0A859FFD9_9BACI</name>
<keyword evidence="11" id="KW-1185">Reference proteome</keyword>
<keyword evidence="5 7" id="KW-0963">Cytoplasm</keyword>
<dbReference type="GO" id="GO:0005737">
    <property type="term" value="C:cytoplasm"/>
    <property type="evidence" value="ECO:0007669"/>
    <property type="project" value="UniProtKB-SubCell"/>
</dbReference>
<organism evidence="10 11">
    <name type="scientific">Paenalkalicoccus suaedae</name>
    <dbReference type="NCBI Taxonomy" id="2592382"/>
    <lineage>
        <taxon>Bacteria</taxon>
        <taxon>Bacillati</taxon>
        <taxon>Bacillota</taxon>
        <taxon>Bacilli</taxon>
        <taxon>Bacillales</taxon>
        <taxon>Bacillaceae</taxon>
        <taxon>Paenalkalicoccus</taxon>
    </lineage>
</organism>
<evidence type="ECO:0000256" key="1">
    <source>
        <dbReference type="ARBA" id="ARBA00004496"/>
    </source>
</evidence>